<accession>A0AA41YV71</accession>
<keyword evidence="1" id="KW-0472">Membrane</keyword>
<feature type="transmembrane region" description="Helical" evidence="1">
    <location>
        <begin position="32"/>
        <end position="52"/>
    </location>
</feature>
<name>A0AA41YV71_9PROT</name>
<evidence type="ECO:0000256" key="1">
    <source>
        <dbReference type="SAM" id="Phobius"/>
    </source>
</evidence>
<sequence>MFATAITCLSVAFTDAIVGLSGITTPAGTAVAQHIFVIFMGMFAVAAMAVIFDVEPRALARLAKARLRRN</sequence>
<protein>
    <submittedName>
        <fullName evidence="2">Uncharacterized protein</fullName>
    </submittedName>
</protein>
<keyword evidence="1" id="KW-1133">Transmembrane helix</keyword>
<organism evidence="2 3">
    <name type="scientific">Limobrevibacterium gyesilva</name>
    <dbReference type="NCBI Taxonomy" id="2991712"/>
    <lineage>
        <taxon>Bacteria</taxon>
        <taxon>Pseudomonadati</taxon>
        <taxon>Pseudomonadota</taxon>
        <taxon>Alphaproteobacteria</taxon>
        <taxon>Acetobacterales</taxon>
        <taxon>Acetobacteraceae</taxon>
        <taxon>Limobrevibacterium</taxon>
    </lineage>
</organism>
<dbReference type="Proteomes" id="UP001165679">
    <property type="component" value="Unassembled WGS sequence"/>
</dbReference>
<comment type="caution">
    <text evidence="2">The sequence shown here is derived from an EMBL/GenBank/DDBJ whole genome shotgun (WGS) entry which is preliminary data.</text>
</comment>
<gene>
    <name evidence="2" type="ORF">OL599_21460</name>
</gene>
<reference evidence="2" key="1">
    <citation type="submission" date="2022-09" db="EMBL/GenBank/DDBJ databases">
        <title>Rhodovastum sp. nov. RN2-1 isolated from soil in Seongnam, South Korea.</title>
        <authorList>
            <person name="Le N.T."/>
        </authorList>
    </citation>
    <scope>NUCLEOTIDE SEQUENCE</scope>
    <source>
        <strain evidence="2">RN2-1</strain>
    </source>
</reference>
<keyword evidence="3" id="KW-1185">Reference proteome</keyword>
<proteinExistence type="predicted"/>
<dbReference type="EMBL" id="JAPDNT010000030">
    <property type="protein sequence ID" value="MCW3477143.1"/>
    <property type="molecule type" value="Genomic_DNA"/>
</dbReference>
<dbReference type="RefSeq" id="WP_264716070.1">
    <property type="nucleotide sequence ID" value="NZ_JAPDNT010000030.1"/>
</dbReference>
<keyword evidence="1" id="KW-0812">Transmembrane</keyword>
<reference evidence="2" key="2">
    <citation type="submission" date="2022-10" db="EMBL/GenBank/DDBJ databases">
        <authorList>
            <person name="Trinh H.N."/>
        </authorList>
    </citation>
    <scope>NUCLEOTIDE SEQUENCE</scope>
    <source>
        <strain evidence="2">RN2-1</strain>
    </source>
</reference>
<dbReference type="AlphaFoldDB" id="A0AA41YV71"/>
<evidence type="ECO:0000313" key="2">
    <source>
        <dbReference type="EMBL" id="MCW3477143.1"/>
    </source>
</evidence>
<evidence type="ECO:0000313" key="3">
    <source>
        <dbReference type="Proteomes" id="UP001165679"/>
    </source>
</evidence>